<dbReference type="Proteomes" id="UP001055091">
    <property type="component" value="Unassembled WGS sequence"/>
</dbReference>
<name>A0AA37N989_9FIRM</name>
<dbReference type="EMBL" id="BQNJ01000002">
    <property type="protein sequence ID" value="GKH03131.1"/>
    <property type="molecule type" value="Genomic_DNA"/>
</dbReference>
<organism evidence="1 2">
    <name type="scientific">Hungatella hathewayi</name>
    <dbReference type="NCBI Taxonomy" id="154046"/>
    <lineage>
        <taxon>Bacteria</taxon>
        <taxon>Bacillati</taxon>
        <taxon>Bacillota</taxon>
        <taxon>Clostridia</taxon>
        <taxon>Lachnospirales</taxon>
        <taxon>Lachnospiraceae</taxon>
        <taxon>Hungatella</taxon>
    </lineage>
</organism>
<accession>A0AA37N989</accession>
<protein>
    <submittedName>
        <fullName evidence="1">Uncharacterized protein</fullName>
    </submittedName>
</protein>
<comment type="caution">
    <text evidence="1">The sequence shown here is derived from an EMBL/GenBank/DDBJ whole genome shotgun (WGS) entry which is preliminary data.</text>
</comment>
<gene>
    <name evidence="1" type="ORF">CE91St55_51120</name>
</gene>
<evidence type="ECO:0000313" key="2">
    <source>
        <dbReference type="Proteomes" id="UP001055091"/>
    </source>
</evidence>
<dbReference type="AlphaFoldDB" id="A0AA37N989"/>
<reference evidence="1" key="1">
    <citation type="submission" date="2022-01" db="EMBL/GenBank/DDBJ databases">
        <title>Novel bile acid biosynthetic pathways are enriched in the microbiome of centenarians.</title>
        <authorList>
            <person name="Sato Y."/>
            <person name="Atarashi K."/>
            <person name="Plichta R.D."/>
            <person name="Arai Y."/>
            <person name="Sasajima S."/>
            <person name="Kearney M.S."/>
            <person name="Suda W."/>
            <person name="Takeshita K."/>
            <person name="Sasaki T."/>
            <person name="Okamoto S."/>
            <person name="Skelly N.A."/>
            <person name="Okamura Y."/>
            <person name="Vlamakis H."/>
            <person name="Li Y."/>
            <person name="Tanoue T."/>
            <person name="Takei H."/>
            <person name="Nittono H."/>
            <person name="Narushima S."/>
            <person name="Irie J."/>
            <person name="Itoh H."/>
            <person name="Moriya K."/>
            <person name="Sugiura Y."/>
            <person name="Suematsu M."/>
            <person name="Moritoki N."/>
            <person name="Shibata S."/>
            <person name="Littman R.D."/>
            <person name="Fischbach A.M."/>
            <person name="Uwamino Y."/>
            <person name="Inoue T."/>
            <person name="Honda A."/>
            <person name="Hattori M."/>
            <person name="Murai T."/>
            <person name="Xavier J.R."/>
            <person name="Hirose N."/>
            <person name="Honda K."/>
        </authorList>
    </citation>
    <scope>NUCLEOTIDE SEQUENCE</scope>
    <source>
        <strain evidence="1">CE91-St55</strain>
    </source>
</reference>
<sequence>MIYDISSSRVKGFKINTNPAGKKFLSPYKLDNPVPQFILDLFGW</sequence>
<evidence type="ECO:0000313" key="1">
    <source>
        <dbReference type="EMBL" id="GKH03131.1"/>
    </source>
</evidence>
<proteinExistence type="predicted"/>